<proteinExistence type="predicted"/>
<dbReference type="Proteomes" id="UP000288805">
    <property type="component" value="Unassembled WGS sequence"/>
</dbReference>
<protein>
    <submittedName>
        <fullName evidence="2">Uncharacterized protein</fullName>
    </submittedName>
</protein>
<comment type="caution">
    <text evidence="2">The sequence shown here is derived from an EMBL/GenBank/DDBJ whole genome shotgun (WGS) entry which is preliminary data.</text>
</comment>
<sequence>MQATWSDTTSEESVFIAFEDVRYDPNDLLSFIASMEFVHDSDCDCDSDDNEFTDEQRVEFLTLEGGCLTIWESWQHPGQVGDPFPTRETSCKETWTAMLVVRDAMLAEWRNSGVGSGLLRKGEIGGNRGGKEVEDHGELSLETTGRQLEGNEWKGERTVV</sequence>
<evidence type="ECO:0000313" key="2">
    <source>
        <dbReference type="EMBL" id="RVW63519.1"/>
    </source>
</evidence>
<feature type="region of interest" description="Disordered" evidence="1">
    <location>
        <begin position="122"/>
        <end position="160"/>
    </location>
</feature>
<name>A0A438FU83_VITVI</name>
<evidence type="ECO:0000256" key="1">
    <source>
        <dbReference type="SAM" id="MobiDB-lite"/>
    </source>
</evidence>
<reference evidence="2 3" key="1">
    <citation type="journal article" date="2018" name="PLoS Genet.">
        <title>Population sequencing reveals clonal diversity and ancestral inbreeding in the grapevine cultivar Chardonnay.</title>
        <authorList>
            <person name="Roach M.J."/>
            <person name="Johnson D.L."/>
            <person name="Bohlmann J."/>
            <person name="van Vuuren H.J."/>
            <person name="Jones S.J."/>
            <person name="Pretorius I.S."/>
            <person name="Schmidt S.A."/>
            <person name="Borneman A.R."/>
        </authorList>
    </citation>
    <scope>NUCLEOTIDE SEQUENCE [LARGE SCALE GENOMIC DNA]</scope>
    <source>
        <strain evidence="3">cv. Chardonnay</strain>
        <tissue evidence="2">Leaf</tissue>
    </source>
</reference>
<dbReference type="EMBL" id="QGNW01000738">
    <property type="protein sequence ID" value="RVW63519.1"/>
    <property type="molecule type" value="Genomic_DNA"/>
</dbReference>
<accession>A0A438FU83</accession>
<organism evidence="2 3">
    <name type="scientific">Vitis vinifera</name>
    <name type="common">Grape</name>
    <dbReference type="NCBI Taxonomy" id="29760"/>
    <lineage>
        <taxon>Eukaryota</taxon>
        <taxon>Viridiplantae</taxon>
        <taxon>Streptophyta</taxon>
        <taxon>Embryophyta</taxon>
        <taxon>Tracheophyta</taxon>
        <taxon>Spermatophyta</taxon>
        <taxon>Magnoliopsida</taxon>
        <taxon>eudicotyledons</taxon>
        <taxon>Gunneridae</taxon>
        <taxon>Pentapetalae</taxon>
        <taxon>rosids</taxon>
        <taxon>Vitales</taxon>
        <taxon>Vitaceae</taxon>
        <taxon>Viteae</taxon>
        <taxon>Vitis</taxon>
    </lineage>
</organism>
<feature type="compositionally biased region" description="Basic and acidic residues" evidence="1">
    <location>
        <begin position="129"/>
        <end position="139"/>
    </location>
</feature>
<feature type="compositionally biased region" description="Basic and acidic residues" evidence="1">
    <location>
        <begin position="149"/>
        <end position="160"/>
    </location>
</feature>
<dbReference type="AlphaFoldDB" id="A0A438FU83"/>
<evidence type="ECO:0000313" key="3">
    <source>
        <dbReference type="Proteomes" id="UP000288805"/>
    </source>
</evidence>
<gene>
    <name evidence="2" type="ORF">CK203_060863</name>
</gene>